<gene>
    <name evidence="1" type="ORF">CJ263_12695</name>
</gene>
<keyword evidence="2" id="KW-1185">Reference proteome</keyword>
<name>A0A223VBV4_9FLAO</name>
<dbReference type="AlphaFoldDB" id="A0A223VBV4"/>
<evidence type="ECO:0000313" key="2">
    <source>
        <dbReference type="Proteomes" id="UP000215244"/>
    </source>
</evidence>
<protein>
    <submittedName>
        <fullName evidence="1">Uncharacterized protein</fullName>
    </submittedName>
</protein>
<organism evidence="1 2">
    <name type="scientific">Maribacter cobaltidurans</name>
    <dbReference type="NCBI Taxonomy" id="1178778"/>
    <lineage>
        <taxon>Bacteria</taxon>
        <taxon>Pseudomonadati</taxon>
        <taxon>Bacteroidota</taxon>
        <taxon>Flavobacteriia</taxon>
        <taxon>Flavobacteriales</taxon>
        <taxon>Flavobacteriaceae</taxon>
        <taxon>Maribacter</taxon>
    </lineage>
</organism>
<reference evidence="1 2" key="1">
    <citation type="submission" date="2017-08" db="EMBL/GenBank/DDBJ databases">
        <title>The complete genome sequence of Maribacter sp. B1, isolated from deep-sea sediment.</title>
        <authorList>
            <person name="Wu Y.-H."/>
            <person name="Cheng H."/>
            <person name="Xu X.-W."/>
        </authorList>
    </citation>
    <scope>NUCLEOTIDE SEQUENCE [LARGE SCALE GENOMIC DNA]</scope>
    <source>
        <strain evidence="1 2">B1</strain>
    </source>
</reference>
<dbReference type="KEGG" id="marb:CJ263_12695"/>
<dbReference type="PROSITE" id="PS51257">
    <property type="entry name" value="PROKAR_LIPOPROTEIN"/>
    <property type="match status" value="1"/>
</dbReference>
<accession>A0A223VBV4</accession>
<dbReference type="Proteomes" id="UP000215244">
    <property type="component" value="Chromosome"/>
</dbReference>
<dbReference type="OrthoDB" id="666398at2"/>
<proteinExistence type="predicted"/>
<sequence length="178" mass="20327">MKSKFLIIALLLISCIISSCSSEDDDFNYQNDFEESQKIWLDFKESSNNSYKYVVSEGSGFTTYGWETTVTVSNGIIIKRDFKYTAGAEGFVPEDQLEWTENQNEINSPEHEHTSAFPALTLDTIYTKAKQEWLIKKENTDVFFESENDGMISTCGYVMNNCLDDCFVGVHIKNIKVL</sequence>
<dbReference type="RefSeq" id="WP_094999239.1">
    <property type="nucleotide sequence ID" value="NZ_BMJL01000001.1"/>
</dbReference>
<evidence type="ECO:0000313" key="1">
    <source>
        <dbReference type="EMBL" id="ASV32690.1"/>
    </source>
</evidence>
<dbReference type="EMBL" id="CP022957">
    <property type="protein sequence ID" value="ASV32690.1"/>
    <property type="molecule type" value="Genomic_DNA"/>
</dbReference>